<accession>A0A1H3VSY7</accession>
<dbReference type="OrthoDB" id="120730at2"/>
<dbReference type="InterPro" id="IPR012336">
    <property type="entry name" value="Thioredoxin-like_fold"/>
</dbReference>
<dbReference type="Proteomes" id="UP000199041">
    <property type="component" value="Unassembled WGS sequence"/>
</dbReference>
<reference evidence="4 5" key="1">
    <citation type="submission" date="2016-10" db="EMBL/GenBank/DDBJ databases">
        <authorList>
            <person name="de Groot N.N."/>
        </authorList>
    </citation>
    <scope>NUCLEOTIDE SEQUENCE [LARGE SCALE GENOMIC DNA]</scope>
    <source>
        <strain evidence="4 5">Vu-144</strain>
    </source>
</reference>
<dbReference type="Pfam" id="PF13098">
    <property type="entry name" value="Thioredoxin_2"/>
    <property type="match status" value="1"/>
</dbReference>
<dbReference type="EMBL" id="FNQY01000001">
    <property type="protein sequence ID" value="SDZ77886.1"/>
    <property type="molecule type" value="Genomic_DNA"/>
</dbReference>
<feature type="region of interest" description="Disordered" evidence="1">
    <location>
        <begin position="367"/>
        <end position="387"/>
    </location>
</feature>
<dbReference type="PROSITE" id="PS51352">
    <property type="entry name" value="THIOREDOXIN_2"/>
    <property type="match status" value="1"/>
</dbReference>
<protein>
    <submittedName>
        <fullName evidence="4">Thioredoxin-like domain-containing protein</fullName>
    </submittedName>
</protein>
<evidence type="ECO:0000313" key="4">
    <source>
        <dbReference type="EMBL" id="SDZ77886.1"/>
    </source>
</evidence>
<dbReference type="AlphaFoldDB" id="A0A1H3VSY7"/>
<sequence>MKKLLLVLSCLMTLSLTAQNRFTTATNWKDLFSLATTAHKMVIIDCYFEGCHPCKQMDDEVFPHPAISQLMDSAFVGVKTDILKEDFGKQLQIKYGITGFPTYLIFTSDGHLVDYFSGYKEADLFESLLRKAAGKARAGIVLNGFSNVPDVPYPEFYSAYFKERKSYSPQQLESYLTDNKKGLEFPFKEEAVMPLLMTRGLTSDLMDFVLKNYNQLEKSFGKGLVEVQLMRSLQNKFANGTGEDKELWLNTFLGHIKQYINDADWPYVTLNIAESYYVNYLKDLDAFFKFAATHFNDDDNKVRYMGMRLTGANATATQKDLYLSWATKVLNQHSAQDALEVAASVLLTENRKEEAGRLAGWALTKAKQNNRDPSGSQKILDQIHREN</sequence>
<dbReference type="CDD" id="cd02947">
    <property type="entry name" value="TRX_family"/>
    <property type="match status" value="1"/>
</dbReference>
<evidence type="ECO:0000256" key="1">
    <source>
        <dbReference type="SAM" id="MobiDB-lite"/>
    </source>
</evidence>
<feature type="chain" id="PRO_5011479231" evidence="2">
    <location>
        <begin position="19"/>
        <end position="387"/>
    </location>
</feature>
<feature type="signal peptide" evidence="2">
    <location>
        <begin position="1"/>
        <end position="18"/>
    </location>
</feature>
<organism evidence="4 5">
    <name type="scientific">Arachidicoccus rhizosphaerae</name>
    <dbReference type="NCBI Taxonomy" id="551991"/>
    <lineage>
        <taxon>Bacteria</taxon>
        <taxon>Pseudomonadati</taxon>
        <taxon>Bacteroidota</taxon>
        <taxon>Chitinophagia</taxon>
        <taxon>Chitinophagales</taxon>
        <taxon>Chitinophagaceae</taxon>
        <taxon>Arachidicoccus</taxon>
    </lineage>
</organism>
<evidence type="ECO:0000256" key="2">
    <source>
        <dbReference type="SAM" id="SignalP"/>
    </source>
</evidence>
<keyword evidence="5" id="KW-1185">Reference proteome</keyword>
<dbReference type="Gene3D" id="3.40.30.10">
    <property type="entry name" value="Glutaredoxin"/>
    <property type="match status" value="1"/>
</dbReference>
<name>A0A1H3VSY7_9BACT</name>
<dbReference type="RefSeq" id="WP_091392662.1">
    <property type="nucleotide sequence ID" value="NZ_FNQY01000001.1"/>
</dbReference>
<keyword evidence="2" id="KW-0732">Signal</keyword>
<gene>
    <name evidence="4" type="ORF">SAMN05192529_101428</name>
</gene>
<evidence type="ECO:0000259" key="3">
    <source>
        <dbReference type="PROSITE" id="PS51352"/>
    </source>
</evidence>
<proteinExistence type="predicted"/>
<dbReference type="STRING" id="551991.SAMN05192529_101428"/>
<feature type="domain" description="Thioredoxin" evidence="3">
    <location>
        <begin position="12"/>
        <end position="134"/>
    </location>
</feature>
<dbReference type="InterPro" id="IPR013766">
    <property type="entry name" value="Thioredoxin_domain"/>
</dbReference>
<dbReference type="InterPro" id="IPR036249">
    <property type="entry name" value="Thioredoxin-like_sf"/>
</dbReference>
<evidence type="ECO:0000313" key="5">
    <source>
        <dbReference type="Proteomes" id="UP000199041"/>
    </source>
</evidence>
<dbReference type="SUPFAM" id="SSF52833">
    <property type="entry name" value="Thioredoxin-like"/>
    <property type="match status" value="1"/>
</dbReference>